<feature type="compositionally biased region" description="Acidic residues" evidence="7">
    <location>
        <begin position="37"/>
        <end position="47"/>
    </location>
</feature>
<comment type="subcellular location">
    <subcellularLocation>
        <location evidence="1 6">Nucleus</location>
    </subcellularLocation>
</comment>
<name>A0ABM4ATY6_VANTA</name>
<keyword evidence="4 6" id="KW-0539">Nucleus</keyword>
<reference evidence="10" key="1">
    <citation type="submission" date="2025-08" db="UniProtKB">
        <authorList>
            <consortium name="RefSeq"/>
        </authorList>
    </citation>
    <scope>IDENTIFICATION</scope>
    <source>
        <tissue evidence="10">Whole body</tissue>
    </source>
</reference>
<keyword evidence="5 6" id="KW-0131">Cell cycle</keyword>
<comment type="function">
    <text evidence="6">Plays an important role in the control of DNA replication and the maintenance of replication fork stability.</text>
</comment>
<evidence type="ECO:0000313" key="10">
    <source>
        <dbReference type="RefSeq" id="XP_064074766.1"/>
    </source>
</evidence>
<evidence type="ECO:0000259" key="8">
    <source>
        <dbReference type="Pfam" id="PF07962"/>
    </source>
</evidence>
<dbReference type="InterPro" id="IPR040038">
    <property type="entry name" value="TIPIN/Csm3/Swi3"/>
</dbReference>
<evidence type="ECO:0000256" key="2">
    <source>
        <dbReference type="ARBA" id="ARBA00006075"/>
    </source>
</evidence>
<evidence type="ECO:0000256" key="7">
    <source>
        <dbReference type="SAM" id="MobiDB-lite"/>
    </source>
</evidence>
<dbReference type="GeneID" id="113397719"/>
<protein>
    <recommendedName>
        <fullName evidence="6">TIMELESS-interacting protein</fullName>
    </recommendedName>
</protein>
<keyword evidence="3 6" id="KW-0227">DNA damage</keyword>
<feature type="region of interest" description="Disordered" evidence="7">
    <location>
        <begin position="15"/>
        <end position="59"/>
    </location>
</feature>
<accession>A0ABM4ATY6</accession>
<dbReference type="Pfam" id="PF07962">
    <property type="entry name" value="Swi3"/>
    <property type="match status" value="1"/>
</dbReference>
<keyword evidence="9" id="KW-1185">Reference proteome</keyword>
<evidence type="ECO:0000313" key="9">
    <source>
        <dbReference type="Proteomes" id="UP001652626"/>
    </source>
</evidence>
<organism evidence="9 10">
    <name type="scientific">Vanessa tameamea</name>
    <name type="common">Kamehameha butterfly</name>
    <dbReference type="NCBI Taxonomy" id="334116"/>
    <lineage>
        <taxon>Eukaryota</taxon>
        <taxon>Metazoa</taxon>
        <taxon>Ecdysozoa</taxon>
        <taxon>Arthropoda</taxon>
        <taxon>Hexapoda</taxon>
        <taxon>Insecta</taxon>
        <taxon>Pterygota</taxon>
        <taxon>Neoptera</taxon>
        <taxon>Endopterygota</taxon>
        <taxon>Lepidoptera</taxon>
        <taxon>Glossata</taxon>
        <taxon>Ditrysia</taxon>
        <taxon>Papilionoidea</taxon>
        <taxon>Nymphalidae</taxon>
        <taxon>Nymphalinae</taxon>
        <taxon>Vanessa</taxon>
    </lineage>
</organism>
<evidence type="ECO:0000256" key="3">
    <source>
        <dbReference type="ARBA" id="ARBA00022763"/>
    </source>
</evidence>
<evidence type="ECO:0000256" key="1">
    <source>
        <dbReference type="ARBA" id="ARBA00004123"/>
    </source>
</evidence>
<feature type="compositionally biased region" description="Polar residues" evidence="7">
    <location>
        <begin position="357"/>
        <end position="367"/>
    </location>
</feature>
<comment type="similarity">
    <text evidence="2 6">Belongs to the CSM3 family.</text>
</comment>
<proteinExistence type="inferred from homology"/>
<dbReference type="RefSeq" id="XP_064074766.1">
    <property type="nucleotide sequence ID" value="XM_064218696.1"/>
</dbReference>
<evidence type="ECO:0000256" key="4">
    <source>
        <dbReference type="ARBA" id="ARBA00023242"/>
    </source>
</evidence>
<dbReference type="Proteomes" id="UP001652626">
    <property type="component" value="Chromosome 23"/>
</dbReference>
<dbReference type="PANTHER" id="PTHR13220">
    <property type="entry name" value="TIMELESS INTERACTING-RELATED"/>
    <property type="match status" value="1"/>
</dbReference>
<dbReference type="InterPro" id="IPR012923">
    <property type="entry name" value="Csm3"/>
</dbReference>
<gene>
    <name evidence="10" type="primary">LOC113397719</name>
</gene>
<dbReference type="PANTHER" id="PTHR13220:SF11">
    <property type="entry name" value="TIMELESS-INTERACTING PROTEIN"/>
    <property type="match status" value="1"/>
</dbReference>
<feature type="region of interest" description="Disordered" evidence="7">
    <location>
        <begin position="354"/>
        <end position="404"/>
    </location>
</feature>
<evidence type="ECO:0000256" key="6">
    <source>
        <dbReference type="RuleBase" id="RU366049"/>
    </source>
</evidence>
<evidence type="ECO:0000256" key="5">
    <source>
        <dbReference type="ARBA" id="ARBA00023306"/>
    </source>
</evidence>
<sequence length="486" mass="55898">MSLLEDVFLQDEANEAQELERVIEGDEFEERPRSDSDENSEKEDEAEEDKRRVDPTTTKTRRVIKNPRFVLNPARLMGPRGIQVIPDHFKDFKFKGKGHEKEDLDLVLKKLEHWAYRLYPKFQFEDCLKKIETLGKKRPVMVHLHKIRTDQYLTEETVVQKDSSDEEAPPEDEFDKLLQQQIELARSTPAPGSVKKVPISPIKENRSLIMPKATSSPSISEEQRERMLKNRKLAEERRLARLKNLSNAHINVAESQSTEVIETANLQNGNDNTENMNINPLTDDIVEVNTEIPIRRHNRSNVIDSSDEDEIMTVNESITADVHIHRPIDHGPRKVNSITTEKAQDNDIVTEDIEQVPENSHTENTNTLKHDLIESGNNDSENVTKNDNSKDKLEKTPSCNKNDDNDIITEMIEEVPVESRISHSDIVETDIQETDNINQIMNLTDSKNFVSVEDQVNILNQETVVNHKDDVEIIEDLMDVDFSDDF</sequence>
<feature type="compositionally biased region" description="Basic and acidic residues" evidence="7">
    <location>
        <begin position="382"/>
        <end position="395"/>
    </location>
</feature>
<feature type="compositionally biased region" description="Basic and acidic residues" evidence="7">
    <location>
        <begin position="18"/>
        <end position="36"/>
    </location>
</feature>
<feature type="domain" description="Chromosome segregation in meiosis protein 3" evidence="8">
    <location>
        <begin position="71"/>
        <end position="151"/>
    </location>
</feature>